<proteinExistence type="predicted"/>
<evidence type="ECO:0000313" key="1">
    <source>
        <dbReference type="EMBL" id="SDL98014.1"/>
    </source>
</evidence>
<dbReference type="RefSeq" id="WP_089685751.1">
    <property type="nucleotide sequence ID" value="NZ_FNFO01000009.1"/>
</dbReference>
<reference evidence="1 2" key="1">
    <citation type="submission" date="2016-10" db="EMBL/GenBank/DDBJ databases">
        <authorList>
            <person name="de Groot N.N."/>
        </authorList>
    </citation>
    <scope>NUCLEOTIDE SEQUENCE [LARGE SCALE GENOMIC DNA]</scope>
    <source>
        <strain evidence="1 2">DSM 25186</strain>
    </source>
</reference>
<gene>
    <name evidence="1" type="ORF">SAMN05421823_109191</name>
</gene>
<protein>
    <submittedName>
        <fullName evidence="1">Uncharacterized protein</fullName>
    </submittedName>
</protein>
<dbReference type="EMBL" id="FNFO01000009">
    <property type="protein sequence ID" value="SDL98014.1"/>
    <property type="molecule type" value="Genomic_DNA"/>
</dbReference>
<dbReference type="STRING" id="1075417.SAMN05421823_109191"/>
<keyword evidence="2" id="KW-1185">Reference proteome</keyword>
<dbReference type="Proteomes" id="UP000198510">
    <property type="component" value="Unassembled WGS sequence"/>
</dbReference>
<name>A0A1G9PH09_9BACT</name>
<sequence length="90" mass="10122">MATSQDQDPTEESLSAEFTQFINDMMSGRIGSVVNDRPGDEPETRVKTIDVDGKLYRIEIDKKGEPDYLTVYDSMEAYIDGDEPIDEIAL</sequence>
<organism evidence="1 2">
    <name type="scientific">Catalinimonas alkaloidigena</name>
    <dbReference type="NCBI Taxonomy" id="1075417"/>
    <lineage>
        <taxon>Bacteria</taxon>
        <taxon>Pseudomonadati</taxon>
        <taxon>Bacteroidota</taxon>
        <taxon>Cytophagia</taxon>
        <taxon>Cytophagales</taxon>
        <taxon>Catalimonadaceae</taxon>
        <taxon>Catalinimonas</taxon>
    </lineage>
</organism>
<evidence type="ECO:0000313" key="2">
    <source>
        <dbReference type="Proteomes" id="UP000198510"/>
    </source>
</evidence>
<accession>A0A1G9PH09</accession>
<dbReference type="AlphaFoldDB" id="A0A1G9PH09"/>